<keyword evidence="1" id="KW-1133">Transmembrane helix</keyword>
<name>A0A2P2KN41_RHIMU</name>
<organism evidence="2">
    <name type="scientific">Rhizophora mucronata</name>
    <name type="common">Asiatic mangrove</name>
    <dbReference type="NCBI Taxonomy" id="61149"/>
    <lineage>
        <taxon>Eukaryota</taxon>
        <taxon>Viridiplantae</taxon>
        <taxon>Streptophyta</taxon>
        <taxon>Embryophyta</taxon>
        <taxon>Tracheophyta</taxon>
        <taxon>Spermatophyta</taxon>
        <taxon>Magnoliopsida</taxon>
        <taxon>eudicotyledons</taxon>
        <taxon>Gunneridae</taxon>
        <taxon>Pentapetalae</taxon>
        <taxon>rosids</taxon>
        <taxon>fabids</taxon>
        <taxon>Malpighiales</taxon>
        <taxon>Rhizophoraceae</taxon>
        <taxon>Rhizophora</taxon>
    </lineage>
</organism>
<evidence type="ECO:0000256" key="1">
    <source>
        <dbReference type="SAM" id="Phobius"/>
    </source>
</evidence>
<feature type="transmembrane region" description="Helical" evidence="1">
    <location>
        <begin position="21"/>
        <end position="41"/>
    </location>
</feature>
<protein>
    <submittedName>
        <fullName evidence="2">Uncharacterized protein</fullName>
    </submittedName>
</protein>
<accession>A0A2P2KN41</accession>
<dbReference type="AlphaFoldDB" id="A0A2P2KN41"/>
<keyword evidence="1" id="KW-0812">Transmembrane</keyword>
<dbReference type="EMBL" id="GGEC01026621">
    <property type="protein sequence ID" value="MBX07105.1"/>
    <property type="molecule type" value="Transcribed_RNA"/>
</dbReference>
<evidence type="ECO:0000313" key="2">
    <source>
        <dbReference type="EMBL" id="MBX07105.1"/>
    </source>
</evidence>
<sequence>MNRIQKEKAREIQKKKRIFIFIFYLIFVLFKDVRLMTYRVWRPRKASEKEKGGSVLSVCACVVRWKA</sequence>
<reference evidence="2" key="1">
    <citation type="submission" date="2018-02" db="EMBL/GenBank/DDBJ databases">
        <title>Rhizophora mucronata_Transcriptome.</title>
        <authorList>
            <person name="Meera S.P."/>
            <person name="Sreeshan A."/>
            <person name="Augustine A."/>
        </authorList>
    </citation>
    <scope>NUCLEOTIDE SEQUENCE</scope>
    <source>
        <tissue evidence="2">Leaf</tissue>
    </source>
</reference>
<proteinExistence type="predicted"/>
<keyword evidence="1" id="KW-0472">Membrane</keyword>